<gene>
    <name evidence="1" type="ORF">ENM46_02190</name>
</gene>
<comment type="caution">
    <text evidence="1">The sequence shown here is derived from an EMBL/GenBank/DDBJ whole genome shotgun (WGS) entry which is preliminary data.</text>
</comment>
<name>A0A7C5U5P8_9BACT</name>
<dbReference type="AlphaFoldDB" id="A0A7C5U5P8"/>
<evidence type="ECO:0000313" key="1">
    <source>
        <dbReference type="EMBL" id="HHR33741.1"/>
    </source>
</evidence>
<dbReference type="SUPFAM" id="SSF53474">
    <property type="entry name" value="alpha/beta-Hydrolases"/>
    <property type="match status" value="1"/>
</dbReference>
<dbReference type="InterPro" id="IPR029058">
    <property type="entry name" value="AB_hydrolase_fold"/>
</dbReference>
<sequence length="516" mass="58874">MKRFLKVLGFLLGLLLLIILAGCTQSFQTTSQENSENFPDAVSIDLNKITDIEKGQLAINLPEYDVSTIFSSTFSKPIQYSSLSGNVKLIREDNNSSEEIEIYLSSDRKTIYIKPIFRFIAGNNEVYMKGLKPGLTYKIVISPYIRFDDNSTLGIEKVFRFQTKNLDYGIYWFSPDGKAEKFVPGRANAYFNPSKPSVIYLHGWEKDTTIRDYFREDPYFLITKTIKNVNTGQFWTNKNYNIGVFYWNQFADEGEVKDAEAKIWTYAGPKGMRYRLSNGNYVNLNVSKSVSDLAFECFSQNFRSYSGSEIRIAGHSLGNQLATVLTWKIHKAIESGTLPSSVMPKRLVLLDPFWSKGEKSYLGNKWTGEVARQYVKELISTRRIAVEMYKSSMIGGILVGDENEEMKGMVAFYRLWADFIPTTDQAEQHGYAVSWYFWSMAGAVNGDTYKFGAAVDSNTIKSMMNWDWANNRPVSSSSRRMWYTEGRGNTTPTPLDDYFKVKSGVSTWSEDDVVSR</sequence>
<dbReference type="PROSITE" id="PS51257">
    <property type="entry name" value="PROKAR_LIPOPROTEIN"/>
    <property type="match status" value="1"/>
</dbReference>
<organism evidence="1">
    <name type="scientific">Fervidobacterium nodosum</name>
    <dbReference type="NCBI Taxonomy" id="2424"/>
    <lineage>
        <taxon>Bacteria</taxon>
        <taxon>Thermotogati</taxon>
        <taxon>Thermotogota</taxon>
        <taxon>Thermotogae</taxon>
        <taxon>Thermotogales</taxon>
        <taxon>Fervidobacteriaceae</taxon>
        <taxon>Fervidobacterium</taxon>
    </lineage>
</organism>
<protein>
    <submittedName>
        <fullName evidence="1">Uncharacterized protein</fullName>
    </submittedName>
</protein>
<proteinExistence type="predicted"/>
<dbReference type="Gene3D" id="3.40.50.1820">
    <property type="entry name" value="alpha/beta hydrolase"/>
    <property type="match status" value="1"/>
</dbReference>
<reference evidence="1" key="1">
    <citation type="journal article" date="2020" name="mSystems">
        <title>Genome- and Community-Level Interaction Insights into Carbon Utilization and Element Cycling Functions of Hydrothermarchaeota in Hydrothermal Sediment.</title>
        <authorList>
            <person name="Zhou Z."/>
            <person name="Liu Y."/>
            <person name="Xu W."/>
            <person name="Pan J."/>
            <person name="Luo Z.H."/>
            <person name="Li M."/>
        </authorList>
    </citation>
    <scope>NUCLEOTIDE SEQUENCE [LARGE SCALE GENOMIC DNA]</scope>
    <source>
        <strain evidence="1">SpSt-1088</strain>
    </source>
</reference>
<accession>A0A7C5U5P8</accession>
<dbReference type="EMBL" id="DRXW01000145">
    <property type="protein sequence ID" value="HHR33741.1"/>
    <property type="molecule type" value="Genomic_DNA"/>
</dbReference>